<feature type="domain" description="NlpC/P60" evidence="5">
    <location>
        <begin position="164"/>
        <end position="287"/>
    </location>
</feature>
<dbReference type="InterPro" id="IPR041382">
    <property type="entry name" value="SH3_16"/>
</dbReference>
<dbReference type="GO" id="GO:0006508">
    <property type="term" value="P:proteolysis"/>
    <property type="evidence" value="ECO:0007669"/>
    <property type="project" value="UniProtKB-KW"/>
</dbReference>
<evidence type="ECO:0000256" key="1">
    <source>
        <dbReference type="ARBA" id="ARBA00007074"/>
    </source>
</evidence>
<dbReference type="InterPro" id="IPR051794">
    <property type="entry name" value="PG_Endopeptidase_C40"/>
</dbReference>
<comment type="similarity">
    <text evidence="1">Belongs to the peptidase C40 family.</text>
</comment>
<dbReference type="PANTHER" id="PTHR47359:SF3">
    <property type="entry name" value="NLP_P60 DOMAIN-CONTAINING PROTEIN-RELATED"/>
    <property type="match status" value="1"/>
</dbReference>
<evidence type="ECO:0000259" key="5">
    <source>
        <dbReference type="PROSITE" id="PS51935"/>
    </source>
</evidence>
<gene>
    <name evidence="6" type="ORF">E3C22_04765</name>
</gene>
<organism evidence="6 7">
    <name type="scientific">Jiella endophytica</name>
    <dbReference type="NCBI Taxonomy" id="2558362"/>
    <lineage>
        <taxon>Bacteria</taxon>
        <taxon>Pseudomonadati</taxon>
        <taxon>Pseudomonadota</taxon>
        <taxon>Alphaproteobacteria</taxon>
        <taxon>Hyphomicrobiales</taxon>
        <taxon>Aurantimonadaceae</taxon>
        <taxon>Jiella</taxon>
    </lineage>
</organism>
<protein>
    <submittedName>
        <fullName evidence="6">Peptidase P60</fullName>
    </submittedName>
</protein>
<dbReference type="InterPro" id="IPR038765">
    <property type="entry name" value="Papain-like_cys_pep_sf"/>
</dbReference>
<proteinExistence type="inferred from homology"/>
<comment type="caution">
    <text evidence="6">The sequence shown here is derived from an EMBL/GenBank/DDBJ whole genome shotgun (WGS) entry which is preliminary data.</text>
</comment>
<dbReference type="SUPFAM" id="SSF50044">
    <property type="entry name" value="SH3-domain"/>
    <property type="match status" value="1"/>
</dbReference>
<name>A0A4Y8RUZ0_9HYPH</name>
<dbReference type="PROSITE" id="PS51935">
    <property type="entry name" value="NLPC_P60"/>
    <property type="match status" value="1"/>
</dbReference>
<dbReference type="PANTHER" id="PTHR47359">
    <property type="entry name" value="PEPTIDOGLYCAN DL-ENDOPEPTIDASE CWLO"/>
    <property type="match status" value="1"/>
</dbReference>
<keyword evidence="7" id="KW-1185">Reference proteome</keyword>
<dbReference type="EMBL" id="SOZD01000001">
    <property type="protein sequence ID" value="TFF27773.1"/>
    <property type="molecule type" value="Genomic_DNA"/>
</dbReference>
<reference evidence="6 7" key="1">
    <citation type="submission" date="2019-03" db="EMBL/GenBank/DDBJ databases">
        <title>Jiella endophytica sp. nov., a novel endophytic bacterium isolated from root of Ficus microcarpa Linn. f.</title>
        <authorList>
            <person name="Tuo L."/>
        </authorList>
    </citation>
    <scope>NUCLEOTIDE SEQUENCE [LARGE SCALE GENOMIC DNA]</scope>
    <source>
        <strain evidence="6 7">CBS5Q-3</strain>
    </source>
</reference>
<evidence type="ECO:0000256" key="4">
    <source>
        <dbReference type="ARBA" id="ARBA00022807"/>
    </source>
</evidence>
<keyword evidence="4" id="KW-0788">Thiol protease</keyword>
<dbReference type="Proteomes" id="UP000298179">
    <property type="component" value="Unassembled WGS sequence"/>
</dbReference>
<dbReference type="InterPro" id="IPR000064">
    <property type="entry name" value="NLP_P60_dom"/>
</dbReference>
<dbReference type="AlphaFoldDB" id="A0A4Y8RUZ0"/>
<sequence>MSDSLDPRLNAFRPDLADARLKGRVEAERFVEGSVRRVTTPLAPLRRRPQTDAPLDTELLLGERVRVFEEGSAGWCWVQAEADSYVGYLPAEALGPYDAPPPTARVSAPRTLVFPDPDIKRPPIAALPMGALVAVTGEASDHNARYAAIASGGFVVRQHLAPLEELQADFVAVAERFLGVPYLWGGKSALGIDCSGLVQLALGMAGIAAPRDTDCQERDLGTRLAGIEGLQRGDLVFWKGHVGIMLDGQRLLHANAHHMMTAVEPLQATVERLSAKGVQVTSIRRLRAG</sequence>
<dbReference type="Pfam" id="PF00877">
    <property type="entry name" value="NLPC_P60"/>
    <property type="match status" value="1"/>
</dbReference>
<keyword evidence="3" id="KW-0378">Hydrolase</keyword>
<evidence type="ECO:0000313" key="7">
    <source>
        <dbReference type="Proteomes" id="UP000298179"/>
    </source>
</evidence>
<dbReference type="Pfam" id="PF18348">
    <property type="entry name" value="SH3_16"/>
    <property type="match status" value="1"/>
</dbReference>
<dbReference type="InterPro" id="IPR036028">
    <property type="entry name" value="SH3-like_dom_sf"/>
</dbReference>
<dbReference type="SUPFAM" id="SSF54001">
    <property type="entry name" value="Cysteine proteinases"/>
    <property type="match status" value="1"/>
</dbReference>
<accession>A0A4Y8RUZ0</accession>
<evidence type="ECO:0000256" key="3">
    <source>
        <dbReference type="ARBA" id="ARBA00022801"/>
    </source>
</evidence>
<dbReference type="RefSeq" id="WP_134760701.1">
    <property type="nucleotide sequence ID" value="NZ_SOZD01000001.1"/>
</dbReference>
<dbReference type="Gene3D" id="3.90.1720.10">
    <property type="entry name" value="endopeptidase domain like (from Nostoc punctiforme)"/>
    <property type="match status" value="1"/>
</dbReference>
<keyword evidence="2" id="KW-0645">Protease</keyword>
<evidence type="ECO:0000313" key="6">
    <source>
        <dbReference type="EMBL" id="TFF27773.1"/>
    </source>
</evidence>
<dbReference type="OrthoDB" id="9813368at2"/>
<dbReference type="Gene3D" id="2.30.30.40">
    <property type="entry name" value="SH3 Domains"/>
    <property type="match status" value="1"/>
</dbReference>
<evidence type="ECO:0000256" key="2">
    <source>
        <dbReference type="ARBA" id="ARBA00022670"/>
    </source>
</evidence>
<dbReference type="GO" id="GO:0008234">
    <property type="term" value="F:cysteine-type peptidase activity"/>
    <property type="evidence" value="ECO:0007669"/>
    <property type="project" value="UniProtKB-KW"/>
</dbReference>